<dbReference type="Gramene" id="KOM43102">
    <property type="protein sequence ID" value="KOM43102"/>
    <property type="gene ID" value="LR48_Vigan05g070600"/>
</dbReference>
<protein>
    <recommendedName>
        <fullName evidence="1">Putative plant transposon protein domain-containing protein</fullName>
    </recommendedName>
</protein>
<feature type="domain" description="Putative plant transposon protein" evidence="1">
    <location>
        <begin position="67"/>
        <end position="241"/>
    </location>
</feature>
<name>A0A0L9UKL2_PHAAN</name>
<proteinExistence type="predicted"/>
<evidence type="ECO:0000313" key="2">
    <source>
        <dbReference type="EMBL" id="KOM43102.1"/>
    </source>
</evidence>
<dbReference type="Proteomes" id="UP000053144">
    <property type="component" value="Chromosome 5"/>
</dbReference>
<evidence type="ECO:0000259" key="1">
    <source>
        <dbReference type="Pfam" id="PF20167"/>
    </source>
</evidence>
<gene>
    <name evidence="2" type="ORF">LR48_Vigan05g070600</name>
</gene>
<reference evidence="3" key="1">
    <citation type="journal article" date="2015" name="Proc. Natl. Acad. Sci. U.S.A.">
        <title>Genome sequencing of adzuki bean (Vigna angularis) provides insight into high starch and low fat accumulation and domestication.</title>
        <authorList>
            <person name="Yang K."/>
            <person name="Tian Z."/>
            <person name="Chen C."/>
            <person name="Luo L."/>
            <person name="Zhao B."/>
            <person name="Wang Z."/>
            <person name="Yu L."/>
            <person name="Li Y."/>
            <person name="Sun Y."/>
            <person name="Li W."/>
            <person name="Chen Y."/>
            <person name="Li Y."/>
            <person name="Zhang Y."/>
            <person name="Ai D."/>
            <person name="Zhao J."/>
            <person name="Shang C."/>
            <person name="Ma Y."/>
            <person name="Wu B."/>
            <person name="Wang M."/>
            <person name="Gao L."/>
            <person name="Sun D."/>
            <person name="Zhang P."/>
            <person name="Guo F."/>
            <person name="Wang W."/>
            <person name="Li Y."/>
            <person name="Wang J."/>
            <person name="Varshney R.K."/>
            <person name="Wang J."/>
            <person name="Ling H.Q."/>
            <person name="Wan P."/>
        </authorList>
    </citation>
    <scope>NUCLEOTIDE SEQUENCE</scope>
    <source>
        <strain evidence="3">cv. Jingnong 6</strain>
    </source>
</reference>
<dbReference type="AlphaFoldDB" id="A0A0L9UKL2"/>
<dbReference type="EMBL" id="CM003375">
    <property type="protein sequence ID" value="KOM43102.1"/>
    <property type="molecule type" value="Genomic_DNA"/>
</dbReference>
<dbReference type="Pfam" id="PF20167">
    <property type="entry name" value="Transposase_32"/>
    <property type="match status" value="1"/>
</dbReference>
<evidence type="ECO:0000313" key="3">
    <source>
        <dbReference type="Proteomes" id="UP000053144"/>
    </source>
</evidence>
<accession>A0A0L9UKL2</accession>
<organism evidence="2 3">
    <name type="scientific">Phaseolus angularis</name>
    <name type="common">Azuki bean</name>
    <name type="synonym">Vigna angularis</name>
    <dbReference type="NCBI Taxonomy" id="3914"/>
    <lineage>
        <taxon>Eukaryota</taxon>
        <taxon>Viridiplantae</taxon>
        <taxon>Streptophyta</taxon>
        <taxon>Embryophyta</taxon>
        <taxon>Tracheophyta</taxon>
        <taxon>Spermatophyta</taxon>
        <taxon>Magnoliopsida</taxon>
        <taxon>eudicotyledons</taxon>
        <taxon>Gunneridae</taxon>
        <taxon>Pentapetalae</taxon>
        <taxon>rosids</taxon>
        <taxon>fabids</taxon>
        <taxon>Fabales</taxon>
        <taxon>Fabaceae</taxon>
        <taxon>Papilionoideae</taxon>
        <taxon>50 kb inversion clade</taxon>
        <taxon>NPAAA clade</taxon>
        <taxon>indigoferoid/millettioid clade</taxon>
        <taxon>Phaseoleae</taxon>
        <taxon>Vigna</taxon>
    </lineage>
</organism>
<sequence>MVASSSRLGKRSSSSRREANPFGWFSDDDQRTDFICQWGYKEVIRHKCMSILFFRNEGFVFQELLEKVGLTKFVELQGDCYPNLVKVFYSNLKKEDNCLTSKVKGVNIIIDPLIWKYVAGFQEGGMKAHQGIPGFYKTEIYNNFLKNPDMVGKCESFSIENLTKEESLCAYVITWILLPRGEDQYLLNGEDVYLLYALQTGTPIDWSFVIDDYMLKFAKQKEYHLPYGVFISKILRMQNVDITHERTICCNKHNVLEELFLYLVGFRKGKEGWIFKDEYIPGTDEMNPVNIDSARYEFRPQTRFEEFVDERFKRLDKKMMMLH</sequence>
<dbReference type="InterPro" id="IPR046796">
    <property type="entry name" value="Transposase_32_dom"/>
</dbReference>